<sequence>MTEKIIVANKGLIRADFAFWVGRY</sequence>
<protein>
    <submittedName>
        <fullName evidence="1">Uncharacterized protein</fullName>
    </submittedName>
</protein>
<reference evidence="1" key="1">
    <citation type="journal article" date="2015" name="Nature">
        <title>Complex archaea that bridge the gap between prokaryotes and eukaryotes.</title>
        <authorList>
            <person name="Spang A."/>
            <person name="Saw J.H."/>
            <person name="Jorgensen S.L."/>
            <person name="Zaremba-Niedzwiedzka K."/>
            <person name="Martijn J."/>
            <person name="Lind A.E."/>
            <person name="van Eijk R."/>
            <person name="Schleper C."/>
            <person name="Guy L."/>
            <person name="Ettema T.J."/>
        </authorList>
    </citation>
    <scope>NUCLEOTIDE SEQUENCE</scope>
</reference>
<gene>
    <name evidence="1" type="ORF">LCGC14_0711880</name>
</gene>
<name>A0A0F9T0G9_9ZZZZ</name>
<dbReference type="AlphaFoldDB" id="A0A0F9T0G9"/>
<organism evidence="1">
    <name type="scientific">marine sediment metagenome</name>
    <dbReference type="NCBI Taxonomy" id="412755"/>
    <lineage>
        <taxon>unclassified sequences</taxon>
        <taxon>metagenomes</taxon>
        <taxon>ecological metagenomes</taxon>
    </lineage>
</organism>
<evidence type="ECO:0000313" key="1">
    <source>
        <dbReference type="EMBL" id="KKN42586.1"/>
    </source>
</evidence>
<accession>A0A0F9T0G9</accession>
<feature type="non-terminal residue" evidence="1">
    <location>
        <position position="24"/>
    </location>
</feature>
<comment type="caution">
    <text evidence="1">The sequence shown here is derived from an EMBL/GenBank/DDBJ whole genome shotgun (WGS) entry which is preliminary data.</text>
</comment>
<dbReference type="EMBL" id="LAZR01001571">
    <property type="protein sequence ID" value="KKN42586.1"/>
    <property type="molecule type" value="Genomic_DNA"/>
</dbReference>
<proteinExistence type="predicted"/>